<keyword evidence="2" id="KW-1185">Reference proteome</keyword>
<accession>A0A4R5DPB5</accession>
<dbReference type="InParanoid" id="A0A4R5DPB5"/>
<evidence type="ECO:0000313" key="1">
    <source>
        <dbReference type="EMBL" id="TDE14014.1"/>
    </source>
</evidence>
<evidence type="ECO:0008006" key="3">
    <source>
        <dbReference type="Google" id="ProtNLM"/>
    </source>
</evidence>
<organism evidence="1 2">
    <name type="scientific">Jiangella asiatica</name>
    <dbReference type="NCBI Taxonomy" id="2530372"/>
    <lineage>
        <taxon>Bacteria</taxon>
        <taxon>Bacillati</taxon>
        <taxon>Actinomycetota</taxon>
        <taxon>Actinomycetes</taxon>
        <taxon>Jiangellales</taxon>
        <taxon>Jiangellaceae</taxon>
        <taxon>Jiangella</taxon>
    </lineage>
</organism>
<gene>
    <name evidence="1" type="ORF">E1269_04490</name>
</gene>
<name>A0A4R5DPB5_9ACTN</name>
<sequence length="237" mass="23741">MLISAAICPHPPLLVAGLGPARDARLDQLRSACWSAVEALRAGSPDTLVVVGTGATTTSDAPRAGSLAPYGVDREVALPGGGPPAADGAVLPLSLCVGAWLLERDGWDGTVVAATVAADGSAADCVGLGERLAGQADRVALLVMADGSALRADTSPPQVREKAAGFDAAVARAVLDGDPQQLLALDSELGAAVGSSGVNPLRVLAGAAADELFDADVLYDEAPYGVGYVVGVWERHG</sequence>
<dbReference type="SUPFAM" id="SSF53213">
    <property type="entry name" value="LigB-like"/>
    <property type="match status" value="1"/>
</dbReference>
<evidence type="ECO:0000313" key="2">
    <source>
        <dbReference type="Proteomes" id="UP000294739"/>
    </source>
</evidence>
<comment type="caution">
    <text evidence="1">The sequence shown here is derived from an EMBL/GenBank/DDBJ whole genome shotgun (WGS) entry which is preliminary data.</text>
</comment>
<dbReference type="Gene3D" id="3.40.830.10">
    <property type="entry name" value="LigB-like"/>
    <property type="match status" value="1"/>
</dbReference>
<dbReference type="Proteomes" id="UP000294739">
    <property type="component" value="Unassembled WGS sequence"/>
</dbReference>
<reference evidence="1 2" key="1">
    <citation type="submission" date="2019-03" db="EMBL/GenBank/DDBJ databases">
        <title>Draft genome sequences of novel Actinobacteria.</title>
        <authorList>
            <person name="Sahin N."/>
            <person name="Ay H."/>
            <person name="Saygin H."/>
        </authorList>
    </citation>
    <scope>NUCLEOTIDE SEQUENCE [LARGE SCALE GENOMIC DNA]</scope>
    <source>
        <strain evidence="1 2">5K138</strain>
    </source>
</reference>
<dbReference type="OrthoDB" id="4543339at2"/>
<dbReference type="EMBL" id="SMKZ01000004">
    <property type="protein sequence ID" value="TDE14014.1"/>
    <property type="molecule type" value="Genomic_DNA"/>
</dbReference>
<dbReference type="AlphaFoldDB" id="A0A4R5DPB5"/>
<proteinExistence type="predicted"/>
<dbReference type="RefSeq" id="WP_131891818.1">
    <property type="nucleotide sequence ID" value="NZ_SMKZ01000004.1"/>
</dbReference>
<protein>
    <recommendedName>
        <fullName evidence="3">Extradiol ring-cleavage dioxygenase class III enzyme subunit B domain-containing protein</fullName>
    </recommendedName>
</protein>